<accession>A0A1I0R8D3</accession>
<keyword evidence="3" id="KW-1185">Reference proteome</keyword>
<protein>
    <submittedName>
        <fullName evidence="2">Por secretion system C-terminal sorting domain-containing protein</fullName>
    </submittedName>
</protein>
<evidence type="ECO:0000313" key="3">
    <source>
        <dbReference type="Proteomes" id="UP000199437"/>
    </source>
</evidence>
<gene>
    <name evidence="2" type="ORF">SAMN05216290_3246</name>
</gene>
<dbReference type="EMBL" id="FOIR01000003">
    <property type="protein sequence ID" value="SEW36989.1"/>
    <property type="molecule type" value="Genomic_DNA"/>
</dbReference>
<keyword evidence="1" id="KW-0732">Signal</keyword>
<feature type="chain" id="PRO_5011635001" evidence="1">
    <location>
        <begin position="19"/>
        <end position="1330"/>
    </location>
</feature>
<evidence type="ECO:0000313" key="2">
    <source>
        <dbReference type="EMBL" id="SEW36989.1"/>
    </source>
</evidence>
<reference evidence="3" key="1">
    <citation type="submission" date="2016-10" db="EMBL/GenBank/DDBJ databases">
        <authorList>
            <person name="Varghese N."/>
            <person name="Submissions S."/>
        </authorList>
    </citation>
    <scope>NUCLEOTIDE SEQUENCE [LARGE SCALE GENOMIC DNA]</scope>
    <source>
        <strain evidence="3">CGMCC 1.12402</strain>
    </source>
</reference>
<organism evidence="2 3">
    <name type="scientific">Roseivirga pacifica</name>
    <dbReference type="NCBI Taxonomy" id="1267423"/>
    <lineage>
        <taxon>Bacteria</taxon>
        <taxon>Pseudomonadati</taxon>
        <taxon>Bacteroidota</taxon>
        <taxon>Cytophagia</taxon>
        <taxon>Cytophagales</taxon>
        <taxon>Roseivirgaceae</taxon>
        <taxon>Roseivirga</taxon>
    </lineage>
</organism>
<dbReference type="RefSeq" id="WP_139177616.1">
    <property type="nucleotide sequence ID" value="NZ_FOIR01000003.1"/>
</dbReference>
<dbReference type="GeneID" id="99987924"/>
<dbReference type="STRING" id="1267423.SAMN05216290_3246"/>
<dbReference type="Proteomes" id="UP000199437">
    <property type="component" value="Unassembled WGS sequence"/>
</dbReference>
<proteinExistence type="predicted"/>
<dbReference type="OrthoDB" id="1466765at2"/>
<dbReference type="NCBIfam" id="TIGR04183">
    <property type="entry name" value="Por_Secre_tail"/>
    <property type="match status" value="1"/>
</dbReference>
<sequence length="1330" mass="137948">MRLPLAACFILLCLHLNAQTTYTSNGVGGGDWDTNTTWSPVGIPGSSDEVIIADGDVVSVTGANKSISSLAIQGTGNLNFLSNLNVNVSGDLTMSGSSSITGSANGQRVIVFNDFNVPSGTATLGGFTLQVINQTTLNGTLTFDSNIGVKSSFAVLVDGGTINYSNNEVFSVTGTMEMRDGAAITGAANGHRVDIAGDFNITSGTVTIGGNQINANGTTNINGTLEFNNSLGNKSFNNVVIDGGTVNFTVSELFNITNDLEMRDGAAITGSASNHRVDIANEFNITSGTVTIGNNQINANGTTTINGTLDMVGATGNKTFLDVVIDGGTLTFSVDETFNITNNLEMRDGGQITGTGNNQRVDVANEFNVTSGVATIGGIRLNANGNTTVDGTLSFSSIDGNKTFNNITVSGTGTFDNSTVTESFDFNGDLVNNGTWNGCSDGVSCLYDLNGASNTLSGSGAFNISDIRVPASGNYTNNGTIVLTDNLTGTGTFINGATGVLELRDNGNYNLSATGTLTLNTVGNIVRFAGGTTELITLGPFYNLEVEMDNSSVICQINGNDVTVEGDFTVVEGLFRIVSSNTLDVTGNATLQAGEILLTDASAQINVGGNLNMTDGEFDINDGGIAVAGDVVFTGGLFNKNHTDDLSPSTLTATNFSATNTAMVFAEGEVTLSGDLTLGTGATLLMNQATSELTITGDFDVSGSGEATLNSGTTSFSDMELTSGGAVELGGTALTSTGTITVTNGSFTIDGVVTPSFNNISVGASGVWNATAAYDPTINGNLHNIGTFTGCNGNGCDYTLTSSSGTITGSGAFDAVANVILNDGASYTNTNTGGFNASNALRTDSGTGTFINGANGSLIYGGTVGNFTVTNFTANATNNTVTYNRTASIQRIMPTTDNVYHNLVIDKADGVDMTTTEVFTFNGDITLNDGDLIMGNQDIILGIDANIIGGSTTGYIQQSGAGRIRKEYTTGGNTATINIPFGDATAYAPMTFALVASDAIPASAEIEFEYVAGAHPDRSNDNSGDGGDDDGTAATDYLNAYWNFTSSTISNPTFNATLDYTNVGATGSEAGLQPFLLRTFTPEGGGSTIDWFGIGSKPAVGSGTVNPTSNIVTFSNVVMGNTDGDDIGNTSNSVTLYAMDNSGSRLPITLIDFTAKVSGSVVQLDWSTASETNNEYFTIERSSDGSSFHPVLTVDGAGNSSGVIDYQAIDPFPMNGRTYYRLKQTDFNGQFEYSKLVAVDFHGLQGEHDFALIKNPVQNGETVYLEFSESLSAQPITVQMINGSGRVEQQLDQVVDSTLEMHLSSPKKSGLYIIQVISNQGRISKKLIVQ</sequence>
<name>A0A1I0R8D3_9BACT</name>
<evidence type="ECO:0000256" key="1">
    <source>
        <dbReference type="SAM" id="SignalP"/>
    </source>
</evidence>
<dbReference type="InterPro" id="IPR026444">
    <property type="entry name" value="Secre_tail"/>
</dbReference>
<feature type="signal peptide" evidence="1">
    <location>
        <begin position="1"/>
        <end position="18"/>
    </location>
</feature>